<keyword evidence="2" id="KW-1185">Reference proteome</keyword>
<dbReference type="PANTHER" id="PTHR34222:SF33">
    <property type="entry name" value="RETROTRANSPOSON GAG DOMAIN-CONTAINING PROTEIN"/>
    <property type="match status" value="1"/>
</dbReference>
<dbReference type="EMBL" id="DUZY01000005">
    <property type="protein sequence ID" value="DAD40073.1"/>
    <property type="molecule type" value="Genomic_DNA"/>
</dbReference>
<name>A0A822Z677_NELNU</name>
<evidence type="ECO:0000313" key="2">
    <source>
        <dbReference type="Proteomes" id="UP000607653"/>
    </source>
</evidence>
<proteinExistence type="predicted"/>
<gene>
    <name evidence="1" type="ORF">HUJ06_014396</name>
</gene>
<dbReference type="PANTHER" id="PTHR34222">
    <property type="entry name" value="GAG_PRE-INTEGRS DOMAIN-CONTAINING PROTEIN"/>
    <property type="match status" value="1"/>
</dbReference>
<comment type="caution">
    <text evidence="1">The sequence shown here is derived from an EMBL/GenBank/DDBJ whole genome shotgun (WGS) entry which is preliminary data.</text>
</comment>
<protein>
    <submittedName>
        <fullName evidence="1">Uncharacterized protein</fullName>
    </submittedName>
</protein>
<reference evidence="1 2" key="1">
    <citation type="journal article" date="2020" name="Mol. Biol. Evol.">
        <title>Distinct Expression and Methylation Patterns for Genes with Different Fates following a Single Whole-Genome Duplication in Flowering Plants.</title>
        <authorList>
            <person name="Shi T."/>
            <person name="Rahmani R.S."/>
            <person name="Gugger P.F."/>
            <person name="Wang M."/>
            <person name="Li H."/>
            <person name="Zhang Y."/>
            <person name="Li Z."/>
            <person name="Wang Q."/>
            <person name="Van de Peer Y."/>
            <person name="Marchal K."/>
            <person name="Chen J."/>
        </authorList>
    </citation>
    <scope>NUCLEOTIDE SEQUENCE [LARGE SCALE GENOMIC DNA]</scope>
    <source>
        <tissue evidence="1">Leaf</tissue>
    </source>
</reference>
<accession>A0A822Z677</accession>
<evidence type="ECO:0000313" key="1">
    <source>
        <dbReference type="EMBL" id="DAD40073.1"/>
    </source>
</evidence>
<sequence length="155" mass="17617">MVSQKNISVLDVVAFHTSISKSGNSYSHNGNSRPKYKCDHYKYKRQCYTKDQCYELVGYPEGWEKGKNNCTNKNTRPNSTTTFVQSYLLGSPISDLTSEQYCQLLHLLNTEVSQDASVNMTGKTTTHVSTSVCWILDSGVFEHMTFDMTSLMHFE</sequence>
<dbReference type="AlphaFoldDB" id="A0A822Z677"/>
<dbReference type="Proteomes" id="UP000607653">
    <property type="component" value="Unassembled WGS sequence"/>
</dbReference>
<organism evidence="1 2">
    <name type="scientific">Nelumbo nucifera</name>
    <name type="common">Sacred lotus</name>
    <dbReference type="NCBI Taxonomy" id="4432"/>
    <lineage>
        <taxon>Eukaryota</taxon>
        <taxon>Viridiplantae</taxon>
        <taxon>Streptophyta</taxon>
        <taxon>Embryophyta</taxon>
        <taxon>Tracheophyta</taxon>
        <taxon>Spermatophyta</taxon>
        <taxon>Magnoliopsida</taxon>
        <taxon>Proteales</taxon>
        <taxon>Nelumbonaceae</taxon>
        <taxon>Nelumbo</taxon>
    </lineage>
</organism>